<sequence>MSAQSAATVISQDSSADDKDDEYLTGATVSTAVLRPVATQLRTVQRPLNVNERRGGGCHADDGDEYDLENLPEAYIGRVPPDVTVIQAIEYTVHHGIVAPDFDKKVQNGEDEALCEPASEKGVQDDEYYNLDNLPDAFVRRIPPGLNKLEAHLQVYECLRSIGYICPAFPTK</sequence>
<protein>
    <submittedName>
        <fullName evidence="2">Uncharacterized protein</fullName>
    </submittedName>
</protein>
<dbReference type="Proteomes" id="UP000077671">
    <property type="component" value="Unassembled WGS sequence"/>
</dbReference>
<feature type="compositionally biased region" description="Polar residues" evidence="1">
    <location>
        <begin position="1"/>
        <end position="14"/>
    </location>
</feature>
<accession>A0A8T8TS19</accession>
<gene>
    <name evidence="2" type="ORF">A4X03_0g861</name>
</gene>
<evidence type="ECO:0000313" key="3">
    <source>
        <dbReference type="Proteomes" id="UP000077671"/>
    </source>
</evidence>
<proteinExistence type="predicted"/>
<dbReference type="EMBL" id="LWDD02000059">
    <property type="protein sequence ID" value="KAE8264552.1"/>
    <property type="molecule type" value="Genomic_DNA"/>
</dbReference>
<reference evidence="2" key="1">
    <citation type="submission" date="2016-04" db="EMBL/GenBank/DDBJ databases">
        <authorList>
            <person name="Nguyen H.D."/>
            <person name="Kesanakurti P."/>
            <person name="Cullis J."/>
            <person name="Levesque C.A."/>
            <person name="Hambleton S."/>
        </authorList>
    </citation>
    <scope>NUCLEOTIDE SEQUENCE</scope>
    <source>
        <strain evidence="2">DAOMC 238032</strain>
    </source>
</reference>
<organism evidence="2 3">
    <name type="scientific">Tilletia caries</name>
    <name type="common">wheat bunt fungus</name>
    <dbReference type="NCBI Taxonomy" id="13290"/>
    <lineage>
        <taxon>Eukaryota</taxon>
        <taxon>Fungi</taxon>
        <taxon>Dikarya</taxon>
        <taxon>Basidiomycota</taxon>
        <taxon>Ustilaginomycotina</taxon>
        <taxon>Exobasidiomycetes</taxon>
        <taxon>Tilletiales</taxon>
        <taxon>Tilletiaceae</taxon>
        <taxon>Tilletia</taxon>
    </lineage>
</organism>
<reference evidence="2" key="2">
    <citation type="journal article" date="2019" name="IMA Fungus">
        <title>Genome sequencing and comparison of five Tilletia species to identify candidate genes for the detection of regulated species infecting wheat.</title>
        <authorList>
            <person name="Nguyen H.D.T."/>
            <person name="Sultana T."/>
            <person name="Kesanakurti P."/>
            <person name="Hambleton S."/>
        </authorList>
    </citation>
    <scope>NUCLEOTIDE SEQUENCE</scope>
    <source>
        <strain evidence="2">DAOMC 238032</strain>
    </source>
</reference>
<evidence type="ECO:0000256" key="1">
    <source>
        <dbReference type="SAM" id="MobiDB-lite"/>
    </source>
</evidence>
<comment type="caution">
    <text evidence="2">The sequence shown here is derived from an EMBL/GenBank/DDBJ whole genome shotgun (WGS) entry which is preliminary data.</text>
</comment>
<name>A0A8T8TS19_9BASI</name>
<feature type="region of interest" description="Disordered" evidence="1">
    <location>
        <begin position="1"/>
        <end position="23"/>
    </location>
</feature>
<evidence type="ECO:0000313" key="2">
    <source>
        <dbReference type="EMBL" id="KAE8264552.1"/>
    </source>
</evidence>
<dbReference type="AlphaFoldDB" id="A0A8T8TS19"/>